<dbReference type="RefSeq" id="WP_120354737.1">
    <property type="nucleotide sequence ID" value="NZ_RAQO01000005.1"/>
</dbReference>
<dbReference type="PROSITE" id="PS50887">
    <property type="entry name" value="GGDEF"/>
    <property type="match status" value="1"/>
</dbReference>
<dbReference type="PANTHER" id="PTHR46663">
    <property type="entry name" value="DIGUANYLATE CYCLASE DGCT-RELATED"/>
    <property type="match status" value="1"/>
</dbReference>
<dbReference type="CDD" id="cd01949">
    <property type="entry name" value="GGDEF"/>
    <property type="match status" value="1"/>
</dbReference>
<keyword evidence="4 7" id="KW-0812">Transmembrane</keyword>
<dbReference type="InterPro" id="IPR029787">
    <property type="entry name" value="Nucleotide_cyclase"/>
</dbReference>
<feature type="domain" description="GGDEF" evidence="9">
    <location>
        <begin position="438"/>
        <end position="571"/>
    </location>
</feature>
<dbReference type="InterPro" id="IPR052163">
    <property type="entry name" value="DGC-Regulatory_Protein"/>
</dbReference>
<dbReference type="GO" id="GO:0007165">
    <property type="term" value="P:signal transduction"/>
    <property type="evidence" value="ECO:0007669"/>
    <property type="project" value="InterPro"/>
</dbReference>
<dbReference type="SUPFAM" id="SSF158472">
    <property type="entry name" value="HAMP domain-like"/>
    <property type="match status" value="1"/>
</dbReference>
<evidence type="ECO:0000256" key="6">
    <source>
        <dbReference type="ARBA" id="ARBA00023136"/>
    </source>
</evidence>
<evidence type="ECO:0000256" key="5">
    <source>
        <dbReference type="ARBA" id="ARBA00022989"/>
    </source>
</evidence>
<evidence type="ECO:0000256" key="2">
    <source>
        <dbReference type="ARBA" id="ARBA00004651"/>
    </source>
</evidence>
<dbReference type="InterPro" id="IPR043128">
    <property type="entry name" value="Rev_trsase/Diguanyl_cyclase"/>
</dbReference>
<proteinExistence type="predicted"/>
<dbReference type="AlphaFoldDB" id="A0A420EDB0"/>
<dbReference type="NCBIfam" id="TIGR00254">
    <property type="entry name" value="GGDEF"/>
    <property type="match status" value="1"/>
</dbReference>
<evidence type="ECO:0000259" key="8">
    <source>
        <dbReference type="PROSITE" id="PS50885"/>
    </source>
</evidence>
<dbReference type="CDD" id="cd06225">
    <property type="entry name" value="HAMP"/>
    <property type="match status" value="1"/>
</dbReference>
<dbReference type="GO" id="GO:0003824">
    <property type="term" value="F:catalytic activity"/>
    <property type="evidence" value="ECO:0007669"/>
    <property type="project" value="UniProtKB-ARBA"/>
</dbReference>
<evidence type="ECO:0000256" key="4">
    <source>
        <dbReference type="ARBA" id="ARBA00022692"/>
    </source>
</evidence>
<evidence type="ECO:0000256" key="3">
    <source>
        <dbReference type="ARBA" id="ARBA00022475"/>
    </source>
</evidence>
<accession>A0A420EDB0</accession>
<name>A0A420EDB0_9ALTE</name>
<keyword evidence="6 7" id="KW-0472">Membrane</keyword>
<keyword evidence="5 7" id="KW-1133">Transmembrane helix</keyword>
<evidence type="ECO:0000256" key="7">
    <source>
        <dbReference type="SAM" id="Phobius"/>
    </source>
</evidence>
<dbReference type="Pfam" id="PF00990">
    <property type="entry name" value="GGDEF"/>
    <property type="match status" value="1"/>
</dbReference>
<dbReference type="PANTHER" id="PTHR46663:SF2">
    <property type="entry name" value="GGDEF DOMAIN-CONTAINING PROTEIN"/>
    <property type="match status" value="1"/>
</dbReference>
<dbReference type="InterPro" id="IPR033479">
    <property type="entry name" value="dCache_1"/>
</dbReference>
<dbReference type="OrthoDB" id="9812260at2"/>
<comment type="caution">
    <text evidence="10">The sequence shown here is derived from an EMBL/GenBank/DDBJ whole genome shotgun (WGS) entry which is preliminary data.</text>
</comment>
<reference evidence="10 11" key="1">
    <citation type="submission" date="2018-09" db="EMBL/GenBank/DDBJ databases">
        <authorList>
            <person name="Wang Z."/>
        </authorList>
    </citation>
    <scope>NUCLEOTIDE SEQUENCE [LARGE SCALE GENOMIC DNA]</scope>
    <source>
        <strain evidence="10 11">ALS 81</strain>
    </source>
</reference>
<dbReference type="Proteomes" id="UP000286482">
    <property type="component" value="Unassembled WGS sequence"/>
</dbReference>
<sequence length="575" mass="65239">MRFKLSIKLTLVFAMIAIAVSVITAYQAFSASRDLILEDAQQQLQDTNRVLATRIENAITRSEDLALFLAANRHMREYHNPGDRKERYDSISEMFEQMLTFNANFMSITFIDSRNYNRELVSFVRQEDSLRRIPLIELKELSHFPYVFKTLRLKPGEAYRSPITMGKIRIVSSDSWYSFPSFRTSSPIYNGDELVGIVAIDVDLGVTFNSLKQDLPSGTELYLANATGDYLIHPEPNKQFGFLLGDRYQLQRDFEALSGLIQQPREISFTSNHRFDLIDLTAGAFMPIDYNSAGERNVLYLGLVGELRSLRTMTSHLINELLVNLAFVTFIGIAVAMLLGRFVSRPLILLLSAMRSLKAGHTHDFKQLSINRTDEIGALSRSFKKMAQQIDNQMLELETQRQSFEHLSRHDPLTGLPNRSYFLSILNHDIANSKRLRSQLAVAFIDLDDFKPINDLYGHDSGDDLLKTVADELRASLREVDTVARFAGDEFLLILNGISDQEAVASVIAHLLERLAQKHTIVEHQLPIYASVGISLYPGDSESANDLIKQADQAMYKAKQAGRNRYQFFSDSPNE</sequence>
<dbReference type="EMBL" id="RAQO01000005">
    <property type="protein sequence ID" value="RKF18658.1"/>
    <property type="molecule type" value="Genomic_DNA"/>
</dbReference>
<dbReference type="InterPro" id="IPR000160">
    <property type="entry name" value="GGDEF_dom"/>
</dbReference>
<evidence type="ECO:0000313" key="11">
    <source>
        <dbReference type="Proteomes" id="UP000286482"/>
    </source>
</evidence>
<dbReference type="PROSITE" id="PS50885">
    <property type="entry name" value="HAMP"/>
    <property type="match status" value="1"/>
</dbReference>
<organism evidence="10 11">
    <name type="scientific">Alginatibacterium sediminis</name>
    <dbReference type="NCBI Taxonomy" id="2164068"/>
    <lineage>
        <taxon>Bacteria</taxon>
        <taxon>Pseudomonadati</taxon>
        <taxon>Pseudomonadota</taxon>
        <taxon>Gammaproteobacteria</taxon>
        <taxon>Alteromonadales</taxon>
        <taxon>Alteromonadaceae</taxon>
        <taxon>Alginatibacterium</taxon>
    </lineage>
</organism>
<evidence type="ECO:0000256" key="1">
    <source>
        <dbReference type="ARBA" id="ARBA00001946"/>
    </source>
</evidence>
<dbReference type="GO" id="GO:0005886">
    <property type="term" value="C:plasma membrane"/>
    <property type="evidence" value="ECO:0007669"/>
    <property type="project" value="UniProtKB-SubCell"/>
</dbReference>
<dbReference type="SUPFAM" id="SSF55073">
    <property type="entry name" value="Nucleotide cyclase"/>
    <property type="match status" value="1"/>
</dbReference>
<dbReference type="Gene3D" id="3.30.70.270">
    <property type="match status" value="1"/>
</dbReference>
<dbReference type="Pfam" id="PF02743">
    <property type="entry name" value="dCache_1"/>
    <property type="match status" value="1"/>
</dbReference>
<dbReference type="SMART" id="SM00267">
    <property type="entry name" value="GGDEF"/>
    <property type="match status" value="1"/>
</dbReference>
<comment type="cofactor">
    <cofactor evidence="1">
        <name>Mg(2+)</name>
        <dbReference type="ChEBI" id="CHEBI:18420"/>
    </cofactor>
</comment>
<evidence type="ECO:0000313" key="10">
    <source>
        <dbReference type="EMBL" id="RKF18658.1"/>
    </source>
</evidence>
<dbReference type="InterPro" id="IPR029151">
    <property type="entry name" value="Sensor-like_sf"/>
</dbReference>
<keyword evidence="3" id="KW-1003">Cell membrane</keyword>
<dbReference type="SUPFAM" id="SSF103190">
    <property type="entry name" value="Sensory domain-like"/>
    <property type="match status" value="1"/>
</dbReference>
<feature type="transmembrane region" description="Helical" evidence="7">
    <location>
        <begin position="321"/>
        <end position="344"/>
    </location>
</feature>
<evidence type="ECO:0000259" key="9">
    <source>
        <dbReference type="PROSITE" id="PS50887"/>
    </source>
</evidence>
<dbReference type="InterPro" id="IPR003660">
    <property type="entry name" value="HAMP_dom"/>
</dbReference>
<dbReference type="Gene3D" id="6.10.340.10">
    <property type="match status" value="1"/>
</dbReference>
<comment type="subcellular location">
    <subcellularLocation>
        <location evidence="2">Cell membrane</location>
        <topology evidence="2">Multi-pass membrane protein</topology>
    </subcellularLocation>
</comment>
<dbReference type="SMART" id="SM00304">
    <property type="entry name" value="HAMP"/>
    <property type="match status" value="1"/>
</dbReference>
<keyword evidence="11" id="KW-1185">Reference proteome</keyword>
<protein>
    <submittedName>
        <fullName evidence="10">Diguanylate cyclase</fullName>
    </submittedName>
</protein>
<dbReference type="FunFam" id="3.30.70.270:FF:000001">
    <property type="entry name" value="Diguanylate cyclase domain protein"/>
    <property type="match status" value="1"/>
</dbReference>
<gene>
    <name evidence="10" type="ORF">DBZ36_09645</name>
</gene>
<dbReference type="Gene3D" id="3.30.450.20">
    <property type="entry name" value="PAS domain"/>
    <property type="match status" value="1"/>
</dbReference>
<dbReference type="Pfam" id="PF00672">
    <property type="entry name" value="HAMP"/>
    <property type="match status" value="1"/>
</dbReference>
<feature type="domain" description="HAMP" evidence="8">
    <location>
        <begin position="341"/>
        <end position="395"/>
    </location>
</feature>